<feature type="region of interest" description="Disordered" evidence="1">
    <location>
        <begin position="1"/>
        <end position="105"/>
    </location>
</feature>
<dbReference type="EMBL" id="AGNK02001059">
    <property type="status" value="NOT_ANNOTATED_CDS"/>
    <property type="molecule type" value="Genomic_DNA"/>
</dbReference>
<keyword evidence="3" id="KW-1185">Reference proteome</keyword>
<evidence type="ECO:0000256" key="1">
    <source>
        <dbReference type="SAM" id="MobiDB-lite"/>
    </source>
</evidence>
<evidence type="ECO:0000313" key="3">
    <source>
        <dbReference type="Proteomes" id="UP000004995"/>
    </source>
</evidence>
<feature type="compositionally biased region" description="Basic and acidic residues" evidence="1">
    <location>
        <begin position="77"/>
        <end position="105"/>
    </location>
</feature>
<reference evidence="2" key="2">
    <citation type="submission" date="2018-08" db="UniProtKB">
        <authorList>
            <consortium name="EnsemblPlants"/>
        </authorList>
    </citation>
    <scope>IDENTIFICATION</scope>
    <source>
        <strain evidence="2">Yugu1</strain>
    </source>
</reference>
<evidence type="ECO:0000313" key="2">
    <source>
        <dbReference type="EnsemblPlants" id="KQL24377"/>
    </source>
</evidence>
<dbReference type="Proteomes" id="UP000004995">
    <property type="component" value="Unassembled WGS sequence"/>
</dbReference>
<protein>
    <submittedName>
        <fullName evidence="2">Uncharacterized protein</fullName>
    </submittedName>
</protein>
<organism evidence="2 3">
    <name type="scientific">Setaria italica</name>
    <name type="common">Foxtail millet</name>
    <name type="synonym">Panicum italicum</name>
    <dbReference type="NCBI Taxonomy" id="4555"/>
    <lineage>
        <taxon>Eukaryota</taxon>
        <taxon>Viridiplantae</taxon>
        <taxon>Streptophyta</taxon>
        <taxon>Embryophyta</taxon>
        <taxon>Tracheophyta</taxon>
        <taxon>Spermatophyta</taxon>
        <taxon>Magnoliopsida</taxon>
        <taxon>Liliopsida</taxon>
        <taxon>Poales</taxon>
        <taxon>Poaceae</taxon>
        <taxon>PACMAD clade</taxon>
        <taxon>Panicoideae</taxon>
        <taxon>Panicodae</taxon>
        <taxon>Paniceae</taxon>
        <taxon>Cenchrinae</taxon>
        <taxon>Setaria</taxon>
    </lineage>
</organism>
<reference evidence="3" key="1">
    <citation type="journal article" date="2012" name="Nat. Biotechnol.">
        <title>Reference genome sequence of the model plant Setaria.</title>
        <authorList>
            <person name="Bennetzen J.L."/>
            <person name="Schmutz J."/>
            <person name="Wang H."/>
            <person name="Percifield R."/>
            <person name="Hawkins J."/>
            <person name="Pontaroli A.C."/>
            <person name="Estep M."/>
            <person name="Feng L."/>
            <person name="Vaughn J.N."/>
            <person name="Grimwood J."/>
            <person name="Jenkins J."/>
            <person name="Barry K."/>
            <person name="Lindquist E."/>
            <person name="Hellsten U."/>
            <person name="Deshpande S."/>
            <person name="Wang X."/>
            <person name="Wu X."/>
            <person name="Mitros T."/>
            <person name="Triplett J."/>
            <person name="Yang X."/>
            <person name="Ye C.Y."/>
            <person name="Mauro-Herrera M."/>
            <person name="Wang L."/>
            <person name="Li P."/>
            <person name="Sharma M."/>
            <person name="Sharma R."/>
            <person name="Ronald P.C."/>
            <person name="Panaud O."/>
            <person name="Kellogg E.A."/>
            <person name="Brutnell T.P."/>
            <person name="Doust A.N."/>
            <person name="Tuskan G.A."/>
            <person name="Rokhsar D."/>
            <person name="Devos K.M."/>
        </authorList>
    </citation>
    <scope>NUCLEOTIDE SEQUENCE [LARGE SCALE GENOMIC DNA]</scope>
    <source>
        <strain evidence="3">cv. Yugu1</strain>
    </source>
</reference>
<dbReference type="AlphaFoldDB" id="K3ZYB2"/>
<sequence length="105" mass="11653">MHVSASPTPRSKSRPKAGQHTPGPHLLSTLEADRSTHSGSGHHRGGHNNHAGGQLEPVHEEKVEQPVNPPANNAHQLDNHDNRRCRRRGDGKNRGRQDRQPDLRE</sequence>
<dbReference type="HOGENOM" id="CLU_2241301_0_0_1"/>
<dbReference type="EnsemblPlants" id="KQL24377">
    <property type="protein sequence ID" value="KQL24377"/>
    <property type="gene ID" value="SETIT_031594mg"/>
</dbReference>
<feature type="compositionally biased region" description="Polar residues" evidence="1">
    <location>
        <begin position="1"/>
        <end position="10"/>
    </location>
</feature>
<proteinExistence type="predicted"/>
<accession>K3ZYB2</accession>
<name>K3ZYB2_SETIT</name>
<dbReference type="InParanoid" id="K3ZYB2"/>
<dbReference type="Gramene" id="KQL24377">
    <property type="protein sequence ID" value="KQL24377"/>
    <property type="gene ID" value="SETIT_031594mg"/>
</dbReference>